<keyword evidence="8" id="KW-0671">Queuosine biosynthesis</keyword>
<feature type="binding site" evidence="8">
    <location>
        <position position="51"/>
    </location>
    <ligand>
        <name>[4Fe-4S] cluster</name>
        <dbReference type="ChEBI" id="CHEBI:49883"/>
        <note>4Fe-4S-S-AdoMet</note>
    </ligand>
</feature>
<dbReference type="PIRSF" id="PIRSF000370">
    <property type="entry name" value="QueE"/>
    <property type="match status" value="1"/>
</dbReference>
<organism evidence="10 11">
    <name type="scientific">Microbulbifer taiwanensis</name>
    <dbReference type="NCBI Taxonomy" id="986746"/>
    <lineage>
        <taxon>Bacteria</taxon>
        <taxon>Pseudomonadati</taxon>
        <taxon>Pseudomonadota</taxon>
        <taxon>Gammaproteobacteria</taxon>
        <taxon>Cellvibrionales</taxon>
        <taxon>Microbulbiferaceae</taxon>
        <taxon>Microbulbifer</taxon>
    </lineage>
</organism>
<dbReference type="InterPro" id="IPR013785">
    <property type="entry name" value="Aldolase_TIM"/>
</dbReference>
<keyword evidence="5 8" id="KW-0408">Iron</keyword>
<dbReference type="InterPro" id="IPR024924">
    <property type="entry name" value="7-CO-7-deazaguanine_synth-like"/>
</dbReference>
<keyword evidence="4 8" id="KW-0460">Magnesium</keyword>
<feature type="domain" description="Radical SAM core" evidence="9">
    <location>
        <begin position="31"/>
        <end position="222"/>
    </location>
</feature>
<dbReference type="Proteomes" id="UP001596425">
    <property type="component" value="Unassembled WGS sequence"/>
</dbReference>
<dbReference type="CDD" id="cd01335">
    <property type="entry name" value="Radical_SAM"/>
    <property type="match status" value="1"/>
</dbReference>
<evidence type="ECO:0000256" key="7">
    <source>
        <dbReference type="ARBA" id="ARBA00023239"/>
    </source>
</evidence>
<keyword evidence="7 8" id="KW-0456">Lyase</keyword>
<sequence length="226" mass="25563">MTDLNSESQRFHGESLRISEIFYSLQGEARESGLPTVFVRLTGCPLRCTYCDSEYAFYGGERMTLAEILEKVQGFPARYVCVSGGEPLAQPNCLPLLAALCDAGYSVSLETSGAMAVEQVDERVSRVVDLKTPASGEQHRNRMDNIQALNQRDQIKFVICDRADYDWARFTLDQYRLPERVGEVLFSPSYEQLEPRQLAEWILADGLPVRMQMQMHKLLWGDIPGV</sequence>
<feature type="binding site" evidence="8">
    <location>
        <position position="85"/>
    </location>
    <ligand>
        <name>S-adenosyl-L-methionine</name>
        <dbReference type="ChEBI" id="CHEBI:59789"/>
    </ligand>
</feature>
<dbReference type="EC" id="4.3.99.3" evidence="8"/>
<dbReference type="NCBIfam" id="TIGR04349">
    <property type="entry name" value="rSAM_QueE_gams"/>
    <property type="match status" value="1"/>
</dbReference>
<dbReference type="SFLD" id="SFLDS00029">
    <property type="entry name" value="Radical_SAM"/>
    <property type="match status" value="1"/>
</dbReference>
<comment type="cofactor">
    <cofactor evidence="8">
        <name>S-adenosyl-L-methionine</name>
        <dbReference type="ChEBI" id="CHEBI:59789"/>
    </cofactor>
    <text evidence="8">Binds 1 S-adenosyl-L-methionine per subunit.</text>
</comment>
<feature type="binding site" evidence="8">
    <location>
        <begin position="25"/>
        <end position="27"/>
    </location>
    <ligand>
        <name>substrate</name>
    </ligand>
</feature>
<feature type="binding site" evidence="8">
    <location>
        <position position="40"/>
    </location>
    <ligand>
        <name>substrate</name>
    </ligand>
</feature>
<keyword evidence="6 8" id="KW-0411">Iron-sulfur</keyword>
<protein>
    <recommendedName>
        <fullName evidence="8">7-carboxy-7-deazaguanine synthase</fullName>
        <shortName evidence="8">CDG synthase</shortName>
        <ecNumber evidence="8">4.3.99.3</ecNumber>
    </recommendedName>
    <alternativeName>
        <fullName evidence="8">Queuosine biosynthesis protein QueE</fullName>
    </alternativeName>
</protein>
<dbReference type="InterPro" id="IPR027621">
    <property type="entry name" value="rSAM_QueE_gams"/>
</dbReference>
<comment type="caution">
    <text evidence="8">Lacks conserved residue(s) required for the propagation of feature annotation.</text>
</comment>
<comment type="caution">
    <text evidence="10">The sequence shown here is derived from an EMBL/GenBank/DDBJ whole genome shotgun (WGS) entry which is preliminary data.</text>
</comment>
<dbReference type="InterPro" id="IPR058240">
    <property type="entry name" value="rSAM_sf"/>
</dbReference>
<evidence type="ECO:0000256" key="2">
    <source>
        <dbReference type="ARBA" id="ARBA00022691"/>
    </source>
</evidence>
<evidence type="ECO:0000259" key="9">
    <source>
        <dbReference type="PROSITE" id="PS51918"/>
    </source>
</evidence>
<gene>
    <name evidence="8 10" type="primary">queE</name>
    <name evidence="10" type="ORF">ACFQBM_15640</name>
</gene>
<dbReference type="RefSeq" id="WP_193191668.1">
    <property type="nucleotide sequence ID" value="NZ_JACZFR010000021.1"/>
</dbReference>
<comment type="catalytic activity">
    <reaction evidence="8">
        <text>6-carboxy-5,6,7,8-tetrahydropterin + H(+) = 7-carboxy-7-carbaguanine + NH4(+)</text>
        <dbReference type="Rhea" id="RHEA:27974"/>
        <dbReference type="ChEBI" id="CHEBI:15378"/>
        <dbReference type="ChEBI" id="CHEBI:28938"/>
        <dbReference type="ChEBI" id="CHEBI:61032"/>
        <dbReference type="ChEBI" id="CHEBI:61036"/>
        <dbReference type="EC" id="4.3.99.3"/>
    </reaction>
</comment>
<dbReference type="PANTHER" id="PTHR42836:SF1">
    <property type="entry name" value="7-CARBOXY-7-DEAZAGUANINE SYNTHASE"/>
    <property type="match status" value="1"/>
</dbReference>
<feature type="binding site" evidence="8">
    <location>
        <position position="44"/>
    </location>
    <ligand>
        <name>[4Fe-4S] cluster</name>
        <dbReference type="ChEBI" id="CHEBI:49883"/>
        <note>4Fe-4S-S-AdoMet</note>
    </ligand>
</feature>
<dbReference type="Pfam" id="PF04055">
    <property type="entry name" value="Radical_SAM"/>
    <property type="match status" value="1"/>
</dbReference>
<dbReference type="PROSITE" id="PS51918">
    <property type="entry name" value="RADICAL_SAM"/>
    <property type="match status" value="1"/>
</dbReference>
<comment type="subunit">
    <text evidence="8">Homodimer.</text>
</comment>
<comment type="cofactor">
    <cofactor evidence="8">
        <name>Mg(2+)</name>
        <dbReference type="ChEBI" id="CHEBI:18420"/>
    </cofactor>
</comment>
<comment type="function">
    <text evidence="8">Catalyzes the complex heterocyclic radical-mediated conversion of 6-carboxy-5,6,7,8-tetrahydropterin (CPH4) to 7-carboxy-7-deazaguanine (CDG), a step common to the biosynthetic pathways of all 7-deazapurine-containing compounds.</text>
</comment>
<dbReference type="HAMAP" id="MF_00917">
    <property type="entry name" value="QueE"/>
    <property type="match status" value="1"/>
</dbReference>
<name>A0ABW1YQC6_9GAMM</name>
<dbReference type="GO" id="GO:0016829">
    <property type="term" value="F:lyase activity"/>
    <property type="evidence" value="ECO:0007669"/>
    <property type="project" value="UniProtKB-KW"/>
</dbReference>
<keyword evidence="2 8" id="KW-0949">S-adenosyl-L-methionine</keyword>
<evidence type="ECO:0000256" key="1">
    <source>
        <dbReference type="ARBA" id="ARBA00022485"/>
    </source>
</evidence>
<comment type="pathway">
    <text evidence="8">Purine metabolism; 7-cyano-7-deazaguanine biosynthesis.</text>
</comment>
<proteinExistence type="inferred from homology"/>
<comment type="cofactor">
    <cofactor evidence="8">
        <name>[4Fe-4S] cluster</name>
        <dbReference type="ChEBI" id="CHEBI:49883"/>
    </cofactor>
    <text evidence="8">Binds 1 [4Fe-4S] cluster. The cluster is coordinated with 3 cysteines and an exchangeable S-adenosyl-L-methionine.</text>
</comment>
<evidence type="ECO:0000313" key="10">
    <source>
        <dbReference type="EMBL" id="MFC6634721.1"/>
    </source>
</evidence>
<feature type="binding site" evidence="8">
    <location>
        <position position="83"/>
    </location>
    <ligand>
        <name>substrate</name>
    </ligand>
</feature>
<dbReference type="EMBL" id="JBHSVR010000001">
    <property type="protein sequence ID" value="MFC6634721.1"/>
    <property type="molecule type" value="Genomic_DNA"/>
</dbReference>
<dbReference type="Gene3D" id="3.20.20.70">
    <property type="entry name" value="Aldolase class I"/>
    <property type="match status" value="1"/>
</dbReference>
<accession>A0ABW1YQC6</accession>
<evidence type="ECO:0000256" key="3">
    <source>
        <dbReference type="ARBA" id="ARBA00022723"/>
    </source>
</evidence>
<dbReference type="InterPro" id="IPR007197">
    <property type="entry name" value="rSAM"/>
</dbReference>
<evidence type="ECO:0000256" key="5">
    <source>
        <dbReference type="ARBA" id="ARBA00023004"/>
    </source>
</evidence>
<evidence type="ECO:0000313" key="11">
    <source>
        <dbReference type="Proteomes" id="UP001596425"/>
    </source>
</evidence>
<dbReference type="PANTHER" id="PTHR42836">
    <property type="entry name" value="7-CARBOXY-7-DEAZAGUANINE SYNTHASE"/>
    <property type="match status" value="1"/>
</dbReference>
<feature type="binding site" evidence="8">
    <location>
        <position position="53"/>
    </location>
    <ligand>
        <name>Mg(2+)</name>
        <dbReference type="ChEBI" id="CHEBI:18420"/>
    </ligand>
</feature>
<keyword evidence="1 8" id="KW-0004">4Fe-4S</keyword>
<evidence type="ECO:0000256" key="8">
    <source>
        <dbReference type="HAMAP-Rule" id="MF_00917"/>
    </source>
</evidence>
<feature type="binding site" evidence="8">
    <location>
        <begin position="50"/>
        <end position="52"/>
    </location>
    <ligand>
        <name>S-adenosyl-L-methionine</name>
        <dbReference type="ChEBI" id="CHEBI:59789"/>
    </ligand>
</feature>
<evidence type="ECO:0000256" key="4">
    <source>
        <dbReference type="ARBA" id="ARBA00022842"/>
    </source>
</evidence>
<evidence type="ECO:0000256" key="6">
    <source>
        <dbReference type="ARBA" id="ARBA00023014"/>
    </source>
</evidence>
<keyword evidence="3 8" id="KW-0479">Metal-binding</keyword>
<dbReference type="SUPFAM" id="SSF102114">
    <property type="entry name" value="Radical SAM enzymes"/>
    <property type="match status" value="1"/>
</dbReference>
<reference evidence="11" key="1">
    <citation type="journal article" date="2019" name="Int. J. Syst. Evol. Microbiol.">
        <title>The Global Catalogue of Microorganisms (GCM) 10K type strain sequencing project: providing services to taxonomists for standard genome sequencing and annotation.</title>
        <authorList>
            <consortium name="The Broad Institute Genomics Platform"/>
            <consortium name="The Broad Institute Genome Sequencing Center for Infectious Disease"/>
            <person name="Wu L."/>
            <person name="Ma J."/>
        </authorList>
    </citation>
    <scope>NUCLEOTIDE SEQUENCE [LARGE SCALE GENOMIC DNA]</scope>
    <source>
        <strain evidence="11">CGMCC 1.13718</strain>
    </source>
</reference>
<feature type="binding site" evidence="8">
    <location>
        <position position="48"/>
    </location>
    <ligand>
        <name>[4Fe-4S] cluster</name>
        <dbReference type="ChEBI" id="CHEBI:49883"/>
        <note>4Fe-4S-S-AdoMet</note>
    </ligand>
</feature>
<keyword evidence="11" id="KW-1185">Reference proteome</keyword>
<comment type="similarity">
    <text evidence="8">Belongs to the radical SAM superfamily. 7-carboxy-7-deazaguanine synthase family.</text>
</comment>